<protein>
    <submittedName>
        <fullName evidence="1">Uncharacterized protein</fullName>
    </submittedName>
</protein>
<evidence type="ECO:0000313" key="1">
    <source>
        <dbReference type="EMBL" id="QHT80189.1"/>
    </source>
</evidence>
<proteinExistence type="predicted"/>
<sequence>MAEGYHPNRSQVGGNTLMDFLRAEVTENILEVPGIGRASKIALESAGVFTTYQLIGMYLSFKAPGVSPVEHADRFWFWLKSIGTANGSRGGVVRCIAEKVNILLPNTYCSEAYEE</sequence>
<dbReference type="EMBL" id="MN739966">
    <property type="protein sequence ID" value="QHT80189.1"/>
    <property type="molecule type" value="Genomic_DNA"/>
</dbReference>
<dbReference type="AlphaFoldDB" id="A0A6C0HI66"/>
<name>A0A6C0HI66_9ZZZZ</name>
<organism evidence="1">
    <name type="scientific">viral metagenome</name>
    <dbReference type="NCBI Taxonomy" id="1070528"/>
    <lineage>
        <taxon>unclassified sequences</taxon>
        <taxon>metagenomes</taxon>
        <taxon>organismal metagenomes</taxon>
    </lineage>
</organism>
<reference evidence="1" key="1">
    <citation type="journal article" date="2020" name="Nature">
        <title>Giant virus diversity and host interactions through global metagenomics.</title>
        <authorList>
            <person name="Schulz F."/>
            <person name="Roux S."/>
            <person name="Paez-Espino D."/>
            <person name="Jungbluth S."/>
            <person name="Walsh D.A."/>
            <person name="Denef V.J."/>
            <person name="McMahon K.D."/>
            <person name="Konstantinidis K.T."/>
            <person name="Eloe-Fadrosh E.A."/>
            <person name="Kyrpides N.C."/>
            <person name="Woyke T."/>
        </authorList>
    </citation>
    <scope>NUCLEOTIDE SEQUENCE</scope>
    <source>
        <strain evidence="1">GVMAG-M-3300023184-120</strain>
    </source>
</reference>
<accession>A0A6C0HI66</accession>